<proteinExistence type="predicted"/>
<dbReference type="EMBL" id="WIXE01023661">
    <property type="protein sequence ID" value="KAK5966269.1"/>
    <property type="molecule type" value="Genomic_DNA"/>
</dbReference>
<feature type="chain" id="PRO_5042952476" description="GPS domain-containing protein" evidence="7">
    <location>
        <begin position="21"/>
        <end position="861"/>
    </location>
</feature>
<accession>A0AAN8I9V6</accession>
<evidence type="ECO:0008006" key="10">
    <source>
        <dbReference type="Google" id="ProtNLM"/>
    </source>
</evidence>
<name>A0AAN8I9V6_TRICO</name>
<feature type="transmembrane region" description="Helical" evidence="6">
    <location>
        <begin position="734"/>
        <end position="759"/>
    </location>
</feature>
<dbReference type="AlphaFoldDB" id="A0AAN8I9V6"/>
<dbReference type="SMART" id="SM00303">
    <property type="entry name" value="GPS"/>
    <property type="match status" value="1"/>
</dbReference>
<dbReference type="GO" id="GO:0016020">
    <property type="term" value="C:membrane"/>
    <property type="evidence" value="ECO:0007669"/>
    <property type="project" value="UniProtKB-SubCell"/>
</dbReference>
<feature type="transmembrane region" description="Helical" evidence="6">
    <location>
        <begin position="811"/>
        <end position="832"/>
    </location>
</feature>
<dbReference type="InterPro" id="IPR000203">
    <property type="entry name" value="GPS"/>
</dbReference>
<keyword evidence="3 6" id="KW-1133">Transmembrane helix</keyword>
<evidence type="ECO:0000256" key="4">
    <source>
        <dbReference type="ARBA" id="ARBA00023136"/>
    </source>
</evidence>
<keyword evidence="9" id="KW-1185">Reference proteome</keyword>
<protein>
    <recommendedName>
        <fullName evidence="10">GPS domain-containing protein</fullName>
    </recommendedName>
</protein>
<feature type="transmembrane region" description="Helical" evidence="6">
    <location>
        <begin position="780"/>
        <end position="799"/>
    </location>
</feature>
<evidence type="ECO:0000313" key="8">
    <source>
        <dbReference type="EMBL" id="KAK5966269.1"/>
    </source>
</evidence>
<evidence type="ECO:0000256" key="1">
    <source>
        <dbReference type="ARBA" id="ARBA00004370"/>
    </source>
</evidence>
<feature type="compositionally biased region" description="Low complexity" evidence="5">
    <location>
        <begin position="168"/>
        <end position="180"/>
    </location>
</feature>
<evidence type="ECO:0000256" key="5">
    <source>
        <dbReference type="SAM" id="MobiDB-lite"/>
    </source>
</evidence>
<organism evidence="8 9">
    <name type="scientific">Trichostrongylus colubriformis</name>
    <name type="common">Black scour worm</name>
    <dbReference type="NCBI Taxonomy" id="6319"/>
    <lineage>
        <taxon>Eukaryota</taxon>
        <taxon>Metazoa</taxon>
        <taxon>Ecdysozoa</taxon>
        <taxon>Nematoda</taxon>
        <taxon>Chromadorea</taxon>
        <taxon>Rhabditida</taxon>
        <taxon>Rhabditina</taxon>
        <taxon>Rhabditomorpha</taxon>
        <taxon>Strongyloidea</taxon>
        <taxon>Trichostrongylidae</taxon>
        <taxon>Trichostrongylus</taxon>
    </lineage>
</organism>
<evidence type="ECO:0000256" key="3">
    <source>
        <dbReference type="ARBA" id="ARBA00022989"/>
    </source>
</evidence>
<comment type="caution">
    <text evidence="8">The sequence shown here is derived from an EMBL/GenBank/DDBJ whole genome shotgun (WGS) entry which is preliminary data.</text>
</comment>
<evidence type="ECO:0000256" key="2">
    <source>
        <dbReference type="ARBA" id="ARBA00022692"/>
    </source>
</evidence>
<dbReference type="Proteomes" id="UP001331761">
    <property type="component" value="Unassembled WGS sequence"/>
</dbReference>
<feature type="signal peptide" evidence="7">
    <location>
        <begin position="1"/>
        <end position="20"/>
    </location>
</feature>
<evidence type="ECO:0000256" key="6">
    <source>
        <dbReference type="SAM" id="Phobius"/>
    </source>
</evidence>
<evidence type="ECO:0000256" key="7">
    <source>
        <dbReference type="SAM" id="SignalP"/>
    </source>
</evidence>
<keyword evidence="2 6" id="KW-0812">Transmembrane</keyword>
<feature type="region of interest" description="Disordered" evidence="5">
    <location>
        <begin position="168"/>
        <end position="187"/>
    </location>
</feature>
<reference evidence="8 9" key="1">
    <citation type="submission" date="2019-10" db="EMBL/GenBank/DDBJ databases">
        <title>Assembly and Annotation for the nematode Trichostrongylus colubriformis.</title>
        <authorList>
            <person name="Martin J."/>
        </authorList>
    </citation>
    <scope>NUCLEOTIDE SEQUENCE [LARGE SCALE GENOMIC DNA]</scope>
    <source>
        <strain evidence="8">G859</strain>
        <tissue evidence="8">Whole worm</tissue>
    </source>
</reference>
<keyword evidence="7" id="KW-0732">Signal</keyword>
<sequence>MVLVPLAQIILFFIFRYCNSSNYSIFYHRYPSLQYYAAINVTSLQFGTLDRLHFDINYLPGQNAIVMLNNKRCKNNCDVFLSDGEQANLTFNGDSVNIISFYQFYSTITYIYYRECYQPMENVKCRFRRNSIFEICICNNHLSNCTYDEPLYFDESWCNNRPPTRVPISSTETPTSLPPTEKATTESSGSKLKDFTLMYSMPNGTEIELSVNISLALVTPDEVVVATFDVWHHSGSKLTLHVNNMTCSVFCVTSIIPGVGTINLDINVDSCESLIITADNDYKIHIVYDSCSQPMDNVKCRARTSCSPEMCLCNGLGEDWNSETPFLLQENNCSSSFTFTTSISYSSTTTTKTIATTRSSTLSPTPTKSTLHTSPLQSSSKIVTTTTAVINTTPADDTLKHLSESGVGPENVTRILNETLVFSETRSDLTSIQIQEITTILHNSAAINGLQPSDSRNILLNMDCILSAQPQEIQASGNSTQILLSLLPTLVLNTNASQFDFLSGENFGFTATNINCSSATQDSLLDIGNAFELLNGSVPGSSRHNSISIPVTQLCYSNSLQQATHLFMTLYRNRKLFIGAKQYQSYNSVSTMAQRSEMVDAEADFPQTTADRMQKEGTTTLPSPCSRQIALPEEAPVMSGTLLNNGVPISRLATESTIAVLRFNITNVLSPLHGHFRVTWWDTEKLEWSTENQCETNTEGQMIVARCQHLTDFTLIVDAALNDPNVCETALIDLGYAVNALSVISLAFLLLMSLFAYWPSLGSNRILGLLIGYGMLSRDFVSLIHKLVLLLFYFVFTIFSDQKISGRGCEFFGALSYWLLLCSVILTIFQALRLTAVIGSIHSWIRLILAPSSSVTVSLRK</sequence>
<keyword evidence="4 6" id="KW-0472">Membrane</keyword>
<evidence type="ECO:0000313" key="9">
    <source>
        <dbReference type="Proteomes" id="UP001331761"/>
    </source>
</evidence>
<gene>
    <name evidence="8" type="ORF">GCK32_002294</name>
</gene>
<comment type="subcellular location">
    <subcellularLocation>
        <location evidence="1">Membrane</location>
    </subcellularLocation>
</comment>